<evidence type="ECO:0000313" key="2">
    <source>
        <dbReference type="Proteomes" id="UP000824782"/>
    </source>
</evidence>
<accession>A0AAV7A2U1</accession>
<organism evidence="1 2">
    <name type="scientific">Engystomops pustulosus</name>
    <name type="common">Tungara frog</name>
    <name type="synonym">Physalaemus pustulosus</name>
    <dbReference type="NCBI Taxonomy" id="76066"/>
    <lineage>
        <taxon>Eukaryota</taxon>
        <taxon>Metazoa</taxon>
        <taxon>Chordata</taxon>
        <taxon>Craniata</taxon>
        <taxon>Vertebrata</taxon>
        <taxon>Euteleostomi</taxon>
        <taxon>Amphibia</taxon>
        <taxon>Batrachia</taxon>
        <taxon>Anura</taxon>
        <taxon>Neobatrachia</taxon>
        <taxon>Hyloidea</taxon>
        <taxon>Leptodactylidae</taxon>
        <taxon>Leiuperinae</taxon>
        <taxon>Engystomops</taxon>
    </lineage>
</organism>
<sequence length="101" mass="11076">MSVEILKMPHKTRRRHLHLRRTSYCIWTRTPIAPSTADVDTSDCAVAYGIPGRVIWKCIYKITLPGISNQSQICHPCEVCPDGWGPGSGSRTAAQGPGGRT</sequence>
<dbReference type="EMBL" id="WNYA01000009">
    <property type="protein sequence ID" value="KAG8555055.1"/>
    <property type="molecule type" value="Genomic_DNA"/>
</dbReference>
<gene>
    <name evidence="1" type="ORF">GDO81_017564</name>
</gene>
<protein>
    <submittedName>
        <fullName evidence="1">Uncharacterized protein</fullName>
    </submittedName>
</protein>
<comment type="caution">
    <text evidence="1">The sequence shown here is derived from an EMBL/GenBank/DDBJ whole genome shotgun (WGS) entry which is preliminary data.</text>
</comment>
<dbReference type="AlphaFoldDB" id="A0AAV7A2U1"/>
<reference evidence="1" key="1">
    <citation type="thesis" date="2020" institute="ProQuest LLC" country="789 East Eisenhower Parkway, Ann Arbor, MI, USA">
        <title>Comparative Genomics and Chromosome Evolution.</title>
        <authorList>
            <person name="Mudd A.B."/>
        </authorList>
    </citation>
    <scope>NUCLEOTIDE SEQUENCE</scope>
    <source>
        <strain evidence="1">237g6f4</strain>
        <tissue evidence="1">Blood</tissue>
    </source>
</reference>
<keyword evidence="2" id="KW-1185">Reference proteome</keyword>
<proteinExistence type="predicted"/>
<name>A0AAV7A2U1_ENGPU</name>
<dbReference type="Proteomes" id="UP000824782">
    <property type="component" value="Unassembled WGS sequence"/>
</dbReference>
<evidence type="ECO:0000313" key="1">
    <source>
        <dbReference type="EMBL" id="KAG8555055.1"/>
    </source>
</evidence>